<name>A0A438IBE7_VITVI</name>
<reference evidence="1 2" key="1">
    <citation type="journal article" date="2018" name="PLoS Genet.">
        <title>Population sequencing reveals clonal diversity and ancestral inbreeding in the grapevine cultivar Chardonnay.</title>
        <authorList>
            <person name="Roach M.J."/>
            <person name="Johnson D.L."/>
            <person name="Bohlmann J."/>
            <person name="van Vuuren H.J."/>
            <person name="Jones S.J."/>
            <person name="Pretorius I.S."/>
            <person name="Schmidt S.A."/>
            <person name="Borneman A.R."/>
        </authorList>
    </citation>
    <scope>NUCLEOTIDE SEQUENCE [LARGE SCALE GENOMIC DNA]</scope>
    <source>
        <strain evidence="2">cv. Chardonnay</strain>
        <tissue evidence="1">Leaf</tissue>
    </source>
</reference>
<dbReference type="Proteomes" id="UP000288805">
    <property type="component" value="Unassembled WGS sequence"/>
</dbReference>
<proteinExistence type="predicted"/>
<dbReference type="AlphaFoldDB" id="A0A438IBE7"/>
<evidence type="ECO:0000313" key="2">
    <source>
        <dbReference type="Proteomes" id="UP000288805"/>
    </source>
</evidence>
<accession>A0A438IBE7</accession>
<gene>
    <name evidence="1" type="ORF">CK203_034023</name>
</gene>
<sequence length="619" mass="69430">MSKGVVVWILKSLEVCCKWRWKKLFKGDANDREGFDLLGWDFLSKLKELAKIGDDSNFGAEVSGTYGGGHETFLVRPDLSYVDATKSKAKRRSEEVWVEVGNEAYTSKLKDINCCLVGRWDIEDEAAPDLKVVEIWANTHWSFSGQVRFWNMEFFKMVGDTCGGFVDVDKETKKPSYRKGARILVKNNGNESGLAEVVRRDGKQLFGCGRNPMDGQCGQCSKWAEPGGPTGNRKPNLHRAKFLFKTMGLGLSKKKGRWVMTIRPNNIKELKKRLAHVSLLGLLASKFGEFKTELPKLAFDGESLEQETPPLDQGRGDSLLKSFMPGMFPFSIAFGGVFGESSGLSSPSISGMGDSVEYSQAWQPEGTYEDPSEIEVSLCMVLKDGRSFTLPGEWGNDKSPWVNKKFLGFCKSVGVSIEGFEENILRILKEIENRRCFIRKPNESKRGTLSGSRKDRELKKLVSTINYDGLVRRKAKEGELERQITVEVWGLVGILLGIFRCKGSTGEVLVMWDKRVLEELEAEVGSFSISCRFRNCDEGFVWFFFGLYGPIKARDFNVVRFPVETSNGRQMSTTMKEFSGFIEEFELVDPPLGSGVFTWSGGEGGFLKARLDCFLFSGD</sequence>
<evidence type="ECO:0000313" key="1">
    <source>
        <dbReference type="EMBL" id="RVW94043.1"/>
    </source>
</evidence>
<dbReference type="EMBL" id="QGNW01000125">
    <property type="protein sequence ID" value="RVW94043.1"/>
    <property type="molecule type" value="Genomic_DNA"/>
</dbReference>
<organism evidence="1 2">
    <name type="scientific">Vitis vinifera</name>
    <name type="common">Grape</name>
    <dbReference type="NCBI Taxonomy" id="29760"/>
    <lineage>
        <taxon>Eukaryota</taxon>
        <taxon>Viridiplantae</taxon>
        <taxon>Streptophyta</taxon>
        <taxon>Embryophyta</taxon>
        <taxon>Tracheophyta</taxon>
        <taxon>Spermatophyta</taxon>
        <taxon>Magnoliopsida</taxon>
        <taxon>eudicotyledons</taxon>
        <taxon>Gunneridae</taxon>
        <taxon>Pentapetalae</taxon>
        <taxon>rosids</taxon>
        <taxon>Vitales</taxon>
        <taxon>Vitaceae</taxon>
        <taxon>Viteae</taxon>
        <taxon>Vitis</taxon>
    </lineage>
</organism>
<comment type="caution">
    <text evidence="1">The sequence shown here is derived from an EMBL/GenBank/DDBJ whole genome shotgun (WGS) entry which is preliminary data.</text>
</comment>
<evidence type="ECO:0008006" key="3">
    <source>
        <dbReference type="Google" id="ProtNLM"/>
    </source>
</evidence>
<protein>
    <recommendedName>
        <fullName evidence="3">DUF4283 domain-containing protein</fullName>
    </recommendedName>
</protein>